<name>A0AAE0XSF9_9GAST</name>
<keyword evidence="2" id="KW-1185">Reference proteome</keyword>
<protein>
    <submittedName>
        <fullName evidence="1">Uncharacterized protein</fullName>
    </submittedName>
</protein>
<comment type="caution">
    <text evidence="1">The sequence shown here is derived from an EMBL/GenBank/DDBJ whole genome shotgun (WGS) entry which is preliminary data.</text>
</comment>
<evidence type="ECO:0000313" key="2">
    <source>
        <dbReference type="Proteomes" id="UP001283361"/>
    </source>
</evidence>
<proteinExistence type="predicted"/>
<sequence length="239" mass="26494">MKLMSWIRELPTLLDLQRYCWPTASFNSIDTTRTCPNRYGNSNKKQNNTTNNNIISVDSTAATTIPISNTACLCSFSNDRTLIETHLTETNQPIHHTSDVKLSLFRPLPELTQLESQLQDLKGIYGTANARSHKGGRRAVGTVNLRGFPISLVATAHLALTVAHPVLRAEGGSSPACLRMDLHRYPLCDTDLINTINQKAIQLSFTKSELFTWAEFRKDSNCPQVLEADPICNIPSALA</sequence>
<organism evidence="1 2">
    <name type="scientific">Elysia crispata</name>
    <name type="common">lettuce slug</name>
    <dbReference type="NCBI Taxonomy" id="231223"/>
    <lineage>
        <taxon>Eukaryota</taxon>
        <taxon>Metazoa</taxon>
        <taxon>Spiralia</taxon>
        <taxon>Lophotrochozoa</taxon>
        <taxon>Mollusca</taxon>
        <taxon>Gastropoda</taxon>
        <taxon>Heterobranchia</taxon>
        <taxon>Euthyneura</taxon>
        <taxon>Panpulmonata</taxon>
        <taxon>Sacoglossa</taxon>
        <taxon>Placobranchoidea</taxon>
        <taxon>Plakobranchidae</taxon>
        <taxon>Elysia</taxon>
    </lineage>
</organism>
<dbReference type="AlphaFoldDB" id="A0AAE0XSF9"/>
<dbReference type="Proteomes" id="UP001283361">
    <property type="component" value="Unassembled WGS sequence"/>
</dbReference>
<accession>A0AAE0XSF9</accession>
<reference evidence="1" key="1">
    <citation type="journal article" date="2023" name="G3 (Bethesda)">
        <title>A reference genome for the long-term kleptoplast-retaining sea slug Elysia crispata morphotype clarki.</title>
        <authorList>
            <person name="Eastman K.E."/>
            <person name="Pendleton A.L."/>
            <person name="Shaikh M.A."/>
            <person name="Suttiyut T."/>
            <person name="Ogas R."/>
            <person name="Tomko P."/>
            <person name="Gavelis G."/>
            <person name="Widhalm J.R."/>
            <person name="Wisecaver J.H."/>
        </authorList>
    </citation>
    <scope>NUCLEOTIDE SEQUENCE</scope>
    <source>
        <strain evidence="1">ECLA1</strain>
    </source>
</reference>
<evidence type="ECO:0000313" key="1">
    <source>
        <dbReference type="EMBL" id="KAK3708487.1"/>
    </source>
</evidence>
<gene>
    <name evidence="1" type="ORF">RRG08_053068</name>
</gene>
<dbReference type="EMBL" id="JAWDGP010007694">
    <property type="protein sequence ID" value="KAK3708487.1"/>
    <property type="molecule type" value="Genomic_DNA"/>
</dbReference>